<sequence>MAKCPLLSTIDEDVECFKECDLYKWEGNDNKCPFIELKKSKKALKHICEYEAYKEDKTSPISILYSDDYIRGIYTKNEELIEEL</sequence>
<dbReference type="Proteomes" id="UP000481872">
    <property type="component" value="Unassembled WGS sequence"/>
</dbReference>
<keyword evidence="2" id="KW-1185">Reference proteome</keyword>
<dbReference type="RefSeq" id="WP_199869850.1">
    <property type="nucleotide sequence ID" value="NZ_JAAGPU010000013.1"/>
</dbReference>
<dbReference type="EMBL" id="JAAGPU010000013">
    <property type="protein sequence ID" value="NEU04891.1"/>
    <property type="molecule type" value="Genomic_DNA"/>
</dbReference>
<protein>
    <submittedName>
        <fullName evidence="1">Uncharacterized protein</fullName>
    </submittedName>
</protein>
<accession>A0A6M0H4T8</accession>
<dbReference type="AlphaFoldDB" id="A0A6M0H4T8"/>
<comment type="caution">
    <text evidence="1">The sequence shown here is derived from an EMBL/GenBank/DDBJ whole genome shotgun (WGS) entry which is preliminary data.</text>
</comment>
<evidence type="ECO:0000313" key="1">
    <source>
        <dbReference type="EMBL" id="NEU04891.1"/>
    </source>
</evidence>
<name>A0A6M0H4T8_9CLOT</name>
<evidence type="ECO:0000313" key="2">
    <source>
        <dbReference type="Proteomes" id="UP000481872"/>
    </source>
</evidence>
<gene>
    <name evidence="1" type="ORF">G3M99_08500</name>
</gene>
<reference evidence="1 2" key="1">
    <citation type="submission" date="2020-02" db="EMBL/GenBank/DDBJ databases">
        <title>Genome assembly of a novel Clostridium senegalense strain.</title>
        <authorList>
            <person name="Gupta T.B."/>
            <person name="Jauregui R."/>
            <person name="Maclean P."/>
            <person name="Nawarathana A."/>
            <person name="Brightwell G."/>
        </authorList>
    </citation>
    <scope>NUCLEOTIDE SEQUENCE [LARGE SCALE GENOMIC DNA]</scope>
    <source>
        <strain evidence="1 2">AGRFS4</strain>
    </source>
</reference>
<proteinExistence type="predicted"/>
<organism evidence="1 2">
    <name type="scientific">Clostridium senegalense</name>
    <dbReference type="NCBI Taxonomy" id="1465809"/>
    <lineage>
        <taxon>Bacteria</taxon>
        <taxon>Bacillati</taxon>
        <taxon>Bacillota</taxon>
        <taxon>Clostridia</taxon>
        <taxon>Eubacteriales</taxon>
        <taxon>Clostridiaceae</taxon>
        <taxon>Clostridium</taxon>
    </lineage>
</organism>